<dbReference type="CDD" id="cd06170">
    <property type="entry name" value="LuxR_C_like"/>
    <property type="match status" value="1"/>
</dbReference>
<sequence length="108" mass="12169">MVTLTSRQQQILRLVAEGHTNAAIGRRLNITEQAAGSAVARLLAKLGARDRANLVHIAHQHRLLTHVECGTHNGYRRHQKRREPACTDCREAERIHSAIRRAQTRRAA</sequence>
<dbReference type="AlphaFoldDB" id="A0A6N7KWW3"/>
<dbReference type="SMART" id="SM00421">
    <property type="entry name" value="HTH_LUXR"/>
    <property type="match status" value="1"/>
</dbReference>
<dbReference type="GO" id="GO:0003677">
    <property type="term" value="F:DNA binding"/>
    <property type="evidence" value="ECO:0007669"/>
    <property type="project" value="UniProtKB-KW"/>
</dbReference>
<evidence type="ECO:0000313" key="5">
    <source>
        <dbReference type="EMBL" id="MQS14494.1"/>
    </source>
</evidence>
<evidence type="ECO:0000256" key="1">
    <source>
        <dbReference type="ARBA" id="ARBA00023015"/>
    </source>
</evidence>
<feature type="domain" description="HTH luxR-type" evidence="4">
    <location>
        <begin position="1"/>
        <end position="62"/>
    </location>
</feature>
<protein>
    <submittedName>
        <fullName evidence="5">Response regulator transcription factor</fullName>
    </submittedName>
</protein>
<comment type="caution">
    <text evidence="5">The sequence shown here is derived from an EMBL/GenBank/DDBJ whole genome shotgun (WGS) entry which is preliminary data.</text>
</comment>
<keyword evidence="6" id="KW-1185">Reference proteome</keyword>
<dbReference type="GO" id="GO:0006355">
    <property type="term" value="P:regulation of DNA-templated transcription"/>
    <property type="evidence" value="ECO:0007669"/>
    <property type="project" value="InterPro"/>
</dbReference>
<accession>A0A6N7KWW3</accession>
<evidence type="ECO:0000259" key="4">
    <source>
        <dbReference type="PROSITE" id="PS50043"/>
    </source>
</evidence>
<dbReference type="PROSITE" id="PS50043">
    <property type="entry name" value="HTH_LUXR_2"/>
    <property type="match status" value="1"/>
</dbReference>
<organism evidence="5 6">
    <name type="scientific">Streptomyces kaniharaensis</name>
    <dbReference type="NCBI Taxonomy" id="212423"/>
    <lineage>
        <taxon>Bacteria</taxon>
        <taxon>Bacillati</taxon>
        <taxon>Actinomycetota</taxon>
        <taxon>Actinomycetes</taxon>
        <taxon>Kitasatosporales</taxon>
        <taxon>Streptomycetaceae</taxon>
        <taxon>Streptomyces</taxon>
    </lineage>
</organism>
<dbReference type="PRINTS" id="PR00038">
    <property type="entry name" value="HTHLUXR"/>
</dbReference>
<dbReference type="InterPro" id="IPR036388">
    <property type="entry name" value="WH-like_DNA-bd_sf"/>
</dbReference>
<dbReference type="EMBL" id="WBOF01000001">
    <property type="protein sequence ID" value="MQS14494.1"/>
    <property type="molecule type" value="Genomic_DNA"/>
</dbReference>
<dbReference type="Proteomes" id="UP000450000">
    <property type="component" value="Unassembled WGS sequence"/>
</dbReference>
<evidence type="ECO:0000256" key="2">
    <source>
        <dbReference type="ARBA" id="ARBA00023125"/>
    </source>
</evidence>
<keyword evidence="2" id="KW-0238">DNA-binding</keyword>
<name>A0A6N7KWW3_9ACTN</name>
<dbReference type="SUPFAM" id="SSF46894">
    <property type="entry name" value="C-terminal effector domain of the bipartite response regulators"/>
    <property type="match status" value="1"/>
</dbReference>
<evidence type="ECO:0000256" key="3">
    <source>
        <dbReference type="ARBA" id="ARBA00023163"/>
    </source>
</evidence>
<keyword evidence="3" id="KW-0804">Transcription</keyword>
<dbReference type="InterPro" id="IPR016032">
    <property type="entry name" value="Sig_transdc_resp-reg_C-effctor"/>
</dbReference>
<dbReference type="PANTHER" id="PTHR44688:SF16">
    <property type="entry name" value="DNA-BINDING TRANSCRIPTIONAL ACTIVATOR DEVR_DOSR"/>
    <property type="match status" value="1"/>
</dbReference>
<dbReference type="Gene3D" id="1.10.10.10">
    <property type="entry name" value="Winged helix-like DNA-binding domain superfamily/Winged helix DNA-binding domain"/>
    <property type="match status" value="1"/>
</dbReference>
<gene>
    <name evidence="5" type="ORF">F7Q99_20050</name>
</gene>
<reference evidence="5 6" key="1">
    <citation type="submission" date="2019-09" db="EMBL/GenBank/DDBJ databases">
        <title>Genome Sequences of Streptomyces kaniharaensis ATCC 21070.</title>
        <authorList>
            <person name="Zhu W."/>
            <person name="De Crecy-Lagard V."/>
            <person name="Richards N.G."/>
        </authorList>
    </citation>
    <scope>NUCLEOTIDE SEQUENCE [LARGE SCALE GENOMIC DNA]</scope>
    <source>
        <strain evidence="5 6">SF-557</strain>
    </source>
</reference>
<proteinExistence type="predicted"/>
<keyword evidence="1" id="KW-0805">Transcription regulation</keyword>
<dbReference type="PANTHER" id="PTHR44688">
    <property type="entry name" value="DNA-BINDING TRANSCRIPTIONAL ACTIVATOR DEVR_DOSR"/>
    <property type="match status" value="1"/>
</dbReference>
<dbReference type="InterPro" id="IPR000792">
    <property type="entry name" value="Tscrpt_reg_LuxR_C"/>
</dbReference>
<dbReference type="Pfam" id="PF00196">
    <property type="entry name" value="GerE"/>
    <property type="match status" value="1"/>
</dbReference>
<evidence type="ECO:0000313" key="6">
    <source>
        <dbReference type="Proteomes" id="UP000450000"/>
    </source>
</evidence>